<dbReference type="GO" id="GO:0005829">
    <property type="term" value="C:cytosol"/>
    <property type="evidence" value="ECO:0007669"/>
    <property type="project" value="TreeGrafter"/>
</dbReference>
<organism evidence="1 2">
    <name type="scientific">Carnobacterium maltaromaticum</name>
    <name type="common">Carnobacterium piscicola</name>
    <dbReference type="NCBI Taxonomy" id="2751"/>
    <lineage>
        <taxon>Bacteria</taxon>
        <taxon>Bacillati</taxon>
        <taxon>Bacillota</taxon>
        <taxon>Bacilli</taxon>
        <taxon>Lactobacillales</taxon>
        <taxon>Carnobacteriaceae</taxon>
        <taxon>Carnobacterium</taxon>
    </lineage>
</organism>
<dbReference type="Gene3D" id="3.40.50.1000">
    <property type="entry name" value="HAD superfamily/HAD-like"/>
    <property type="match status" value="1"/>
</dbReference>
<comment type="caution">
    <text evidence="1">The sequence shown here is derived from an EMBL/GenBank/DDBJ whole genome shotgun (WGS) entry which is preliminary data.</text>
</comment>
<dbReference type="RefSeq" id="WP_322809163.1">
    <property type="nucleotide sequence ID" value="NZ_JAVBVO010000003.1"/>
</dbReference>
<dbReference type="InterPro" id="IPR023214">
    <property type="entry name" value="HAD_sf"/>
</dbReference>
<dbReference type="AlphaFoldDB" id="A0AAW9KAX8"/>
<dbReference type="SUPFAM" id="SSF56784">
    <property type="entry name" value="HAD-like"/>
    <property type="match status" value="1"/>
</dbReference>
<dbReference type="SFLD" id="SFLDG01140">
    <property type="entry name" value="C2.B:_Phosphomannomutase_and_P"/>
    <property type="match status" value="1"/>
</dbReference>
<name>A0AAW9KAX8_CARML</name>
<dbReference type="GO" id="GO:0000287">
    <property type="term" value="F:magnesium ion binding"/>
    <property type="evidence" value="ECO:0007669"/>
    <property type="project" value="TreeGrafter"/>
</dbReference>
<dbReference type="GO" id="GO:0016791">
    <property type="term" value="F:phosphatase activity"/>
    <property type="evidence" value="ECO:0007669"/>
    <property type="project" value="TreeGrafter"/>
</dbReference>
<evidence type="ECO:0000313" key="1">
    <source>
        <dbReference type="EMBL" id="MDZ5759313.1"/>
    </source>
</evidence>
<dbReference type="Proteomes" id="UP001290462">
    <property type="component" value="Unassembled WGS sequence"/>
</dbReference>
<keyword evidence="1" id="KW-0378">Hydrolase</keyword>
<dbReference type="InterPro" id="IPR006379">
    <property type="entry name" value="HAD-SF_hydro_IIB"/>
</dbReference>
<dbReference type="EMBL" id="JAVBVO010000003">
    <property type="protein sequence ID" value="MDZ5759313.1"/>
    <property type="molecule type" value="Genomic_DNA"/>
</dbReference>
<dbReference type="InterPro" id="IPR000150">
    <property type="entry name" value="Cof"/>
</dbReference>
<dbReference type="NCBIfam" id="TIGR01484">
    <property type="entry name" value="HAD-SF-IIB"/>
    <property type="match status" value="1"/>
</dbReference>
<sequence>MYQLIACDLDETLIGEDKQVSKENKLAIHQAQQKGVKFVIATGRGYRTVQDTLVELGLADLPAEYVISFNGGVITENKNNQVLEFNGITFEQGEQLFNFGLNYDVCMHIYTEDDVYIYNFHEEEKAYLNGRINNCIELIEPSIEFLRDIPLVKVLYQNLDKHYLEQIHADITPIVQDAFDISYSSNRYIEFNHQGVNKGSALLRLANRLGIPHNQTIAIGDNTNDLTMIKAAELGVSVQNGTPDVKKAANYIASETFREHAVAAVINKFVLK</sequence>
<accession>A0AAW9KAX8</accession>
<dbReference type="Pfam" id="PF08282">
    <property type="entry name" value="Hydrolase_3"/>
    <property type="match status" value="1"/>
</dbReference>
<dbReference type="SFLD" id="SFLDS00003">
    <property type="entry name" value="Haloacid_Dehalogenase"/>
    <property type="match status" value="1"/>
</dbReference>
<dbReference type="NCBIfam" id="TIGR00099">
    <property type="entry name" value="Cof-subfamily"/>
    <property type="match status" value="1"/>
</dbReference>
<dbReference type="InterPro" id="IPR036412">
    <property type="entry name" value="HAD-like_sf"/>
</dbReference>
<gene>
    <name evidence="1" type="ORF">RAK27_11630</name>
</gene>
<dbReference type="PANTHER" id="PTHR10000:SF8">
    <property type="entry name" value="HAD SUPERFAMILY HYDROLASE-LIKE, TYPE 3"/>
    <property type="match status" value="1"/>
</dbReference>
<dbReference type="EC" id="3.1.3.-" evidence="1"/>
<protein>
    <submittedName>
        <fullName evidence="1">Cof-type HAD-IIB family hydrolase</fullName>
        <ecNumber evidence="1">3.1.3.-</ecNumber>
    </submittedName>
</protein>
<dbReference type="Gene3D" id="3.30.1240.10">
    <property type="match status" value="1"/>
</dbReference>
<evidence type="ECO:0000313" key="2">
    <source>
        <dbReference type="Proteomes" id="UP001290462"/>
    </source>
</evidence>
<reference evidence="1" key="1">
    <citation type="submission" date="2023-08" db="EMBL/GenBank/DDBJ databases">
        <title>Genomic characterization of piscicolin 126 produced by Carnobacterium maltaromaticum CM22 strain isolated from salmon (Salmo salar).</title>
        <authorList>
            <person name="Gonzalez-Gragera E."/>
            <person name="Garcia-Lopez J.D."/>
            <person name="Teso-Perez C."/>
            <person name="Gimenez-Hernandez I."/>
            <person name="Peralta-Sanchez J.M."/>
            <person name="Valdivia E."/>
            <person name="Montalban-Lopez M."/>
            <person name="Martin-Platero A.M."/>
            <person name="Banos A."/>
            <person name="Martinez-Bueno M."/>
        </authorList>
    </citation>
    <scope>NUCLEOTIDE SEQUENCE</scope>
    <source>
        <strain evidence="1">CM22</strain>
    </source>
</reference>
<dbReference type="CDD" id="cd07516">
    <property type="entry name" value="HAD_Pase"/>
    <property type="match status" value="1"/>
</dbReference>
<dbReference type="PANTHER" id="PTHR10000">
    <property type="entry name" value="PHOSPHOSERINE PHOSPHATASE"/>
    <property type="match status" value="1"/>
</dbReference>
<proteinExistence type="predicted"/>